<organism evidence="2 3">
    <name type="scientific">Acinetobacter johnsonii</name>
    <dbReference type="NCBI Taxonomy" id="40214"/>
    <lineage>
        <taxon>Bacteria</taxon>
        <taxon>Pseudomonadati</taxon>
        <taxon>Pseudomonadota</taxon>
        <taxon>Gammaproteobacteria</taxon>
        <taxon>Moraxellales</taxon>
        <taxon>Moraxellaceae</taxon>
        <taxon>Acinetobacter</taxon>
    </lineage>
</organism>
<dbReference type="GO" id="GO:0005524">
    <property type="term" value="F:ATP binding"/>
    <property type="evidence" value="ECO:0007669"/>
    <property type="project" value="InterPro"/>
</dbReference>
<protein>
    <recommendedName>
        <fullName evidence="1">ATP-grasp fold RimK-type domain-containing protein</fullName>
    </recommendedName>
</protein>
<dbReference type="InterPro" id="IPR013815">
    <property type="entry name" value="ATP_grasp_subdomain_1"/>
</dbReference>
<evidence type="ECO:0000313" key="3">
    <source>
        <dbReference type="Proteomes" id="UP000321274"/>
    </source>
</evidence>
<proteinExistence type="predicted"/>
<dbReference type="GO" id="GO:0016879">
    <property type="term" value="F:ligase activity, forming carbon-nitrogen bonds"/>
    <property type="evidence" value="ECO:0007669"/>
    <property type="project" value="TreeGrafter"/>
</dbReference>
<dbReference type="InterPro" id="IPR013651">
    <property type="entry name" value="ATP-grasp_RimK-type"/>
</dbReference>
<reference evidence="2 3" key="1">
    <citation type="submission" date="2019-07" db="EMBL/GenBank/DDBJ databases">
        <title>Whole genome shotgun sequence of Acinetobacter johnsonii NBRC 102197.</title>
        <authorList>
            <person name="Hosoyama A."/>
            <person name="Uohara A."/>
            <person name="Ohji S."/>
            <person name="Ichikawa N."/>
        </authorList>
    </citation>
    <scope>NUCLEOTIDE SEQUENCE [LARGE SCALE GENOMIC DNA]</scope>
    <source>
        <strain evidence="2 3">NBRC 102197</strain>
    </source>
</reference>
<dbReference type="SUPFAM" id="SSF56059">
    <property type="entry name" value="Glutathione synthetase ATP-binding domain-like"/>
    <property type="match status" value="1"/>
</dbReference>
<name>A0AAV3WCG4_ACIJO</name>
<dbReference type="PANTHER" id="PTHR21621">
    <property type="entry name" value="RIBOSOMAL PROTEIN S6 MODIFICATION PROTEIN"/>
    <property type="match status" value="1"/>
</dbReference>
<accession>A0AAV3WCG4</accession>
<evidence type="ECO:0000313" key="2">
    <source>
        <dbReference type="EMBL" id="GEK43289.1"/>
    </source>
</evidence>
<feature type="domain" description="ATP-grasp fold RimK-type" evidence="1">
    <location>
        <begin position="210"/>
        <end position="297"/>
    </location>
</feature>
<dbReference type="PANTHER" id="PTHR21621:SF0">
    <property type="entry name" value="BETA-CITRYLGLUTAMATE SYNTHASE B-RELATED"/>
    <property type="match status" value="1"/>
</dbReference>
<dbReference type="RefSeq" id="WP_114836708.1">
    <property type="nucleotide sequence ID" value="NZ_BJUJ01000008.1"/>
</dbReference>
<comment type="caution">
    <text evidence="2">The sequence shown here is derived from an EMBL/GenBank/DDBJ whole genome shotgun (WGS) entry which is preliminary data.</text>
</comment>
<dbReference type="Proteomes" id="UP000321274">
    <property type="component" value="Unassembled WGS sequence"/>
</dbReference>
<dbReference type="GO" id="GO:0005737">
    <property type="term" value="C:cytoplasm"/>
    <property type="evidence" value="ECO:0007669"/>
    <property type="project" value="TreeGrafter"/>
</dbReference>
<sequence length="337" mass="38746">MKIAIHHREGSFSDRWISYCENNNIDYKLVNAFDTNIIDQLKDCNVFMWHHHQAHFEDVLVAKKVLAALEHANIKVFPDFKTGWHFDDKVAQKYLLEAINAPLVPSYVFYDKEQALAWANSTDYPKVFKLKGGASSANVKLVRTKTDAYKLIKKAFGKGFPQFDAIANFQERLSRFKSGKDNFLGILKGFYRLLVTPAFSKLQPPEKGYIYFQDFMPNNTCDIRLIVIGNRAFGIKRLVRENDFRASGSGNIIYDSSEIDIKFVQLAFKINNVLKSSSVAFDFIVDDRDEPLVVEISYGYAVEAYDNCPGYWSPDLVWHEGGFNPQSWMLEDIINRN</sequence>
<dbReference type="Pfam" id="PF08443">
    <property type="entry name" value="RimK"/>
    <property type="match status" value="1"/>
</dbReference>
<dbReference type="Gene3D" id="3.30.470.20">
    <property type="entry name" value="ATP-grasp fold, B domain"/>
    <property type="match status" value="1"/>
</dbReference>
<evidence type="ECO:0000259" key="1">
    <source>
        <dbReference type="Pfam" id="PF08443"/>
    </source>
</evidence>
<gene>
    <name evidence="2" type="ORF">AJO04nite_05470</name>
</gene>
<dbReference type="AlphaFoldDB" id="A0AAV3WCG4"/>
<dbReference type="EMBL" id="BJUJ01000008">
    <property type="protein sequence ID" value="GEK43289.1"/>
    <property type="molecule type" value="Genomic_DNA"/>
</dbReference>
<dbReference type="Gene3D" id="3.30.1490.20">
    <property type="entry name" value="ATP-grasp fold, A domain"/>
    <property type="match status" value="1"/>
</dbReference>